<evidence type="ECO:0000313" key="3">
    <source>
        <dbReference type="Proteomes" id="UP001597510"/>
    </source>
</evidence>
<dbReference type="Proteomes" id="UP001597510">
    <property type="component" value="Unassembled WGS sequence"/>
</dbReference>
<feature type="signal peptide" evidence="1">
    <location>
        <begin position="1"/>
        <end position="19"/>
    </location>
</feature>
<keyword evidence="3" id="KW-1185">Reference proteome</keyword>
<evidence type="ECO:0000313" key="2">
    <source>
        <dbReference type="EMBL" id="MFD2522944.1"/>
    </source>
</evidence>
<keyword evidence="1" id="KW-0732">Signal</keyword>
<evidence type="ECO:0008006" key="4">
    <source>
        <dbReference type="Google" id="ProtNLM"/>
    </source>
</evidence>
<evidence type="ECO:0000256" key="1">
    <source>
        <dbReference type="SAM" id="SignalP"/>
    </source>
</evidence>
<dbReference type="EMBL" id="JBHULC010000022">
    <property type="protein sequence ID" value="MFD2522944.1"/>
    <property type="molecule type" value="Genomic_DNA"/>
</dbReference>
<dbReference type="RefSeq" id="WP_340239639.1">
    <property type="nucleotide sequence ID" value="NZ_JBBEWC010000013.1"/>
</dbReference>
<organism evidence="2 3">
    <name type="scientific">Emticicia soli</name>
    <dbReference type="NCBI Taxonomy" id="2027878"/>
    <lineage>
        <taxon>Bacteria</taxon>
        <taxon>Pseudomonadati</taxon>
        <taxon>Bacteroidota</taxon>
        <taxon>Cytophagia</taxon>
        <taxon>Cytophagales</taxon>
        <taxon>Leadbetterellaceae</taxon>
        <taxon>Emticicia</taxon>
    </lineage>
</organism>
<sequence length="280" mass="31514">MKSVILLFFCVCCSGLVFGQEEDDYYRAPSQRRDVRNNVYPNLDRKSVNMYLGLEGGLKSSQSTLTNNMDGLLGKDKGRDFYWGIVLGYSMNNVWSIETGYYKNPSYVIQTVSSGRSIPYTYRLGAALQTIPIRYKRKIFTIDPITKNATIHVGVGVLLSPDAKNKKVGEQSFISRPNDPQRKDTLRLESEAFLSKKGFAQGELQVELHGRVSNALSIVVFARSNISPKGLITSNVEYSVNKFVTDRAQQLSNGINFNFGLVFRYNILQGYKYSDQGDSE</sequence>
<accession>A0ABW5JA46</accession>
<dbReference type="InterPro" id="IPR011250">
    <property type="entry name" value="OMP/PagP_B-barrel"/>
</dbReference>
<dbReference type="SUPFAM" id="SSF56925">
    <property type="entry name" value="OMPA-like"/>
    <property type="match status" value="1"/>
</dbReference>
<feature type="chain" id="PRO_5045930022" description="Outer membrane protein beta-barrel domain-containing protein" evidence="1">
    <location>
        <begin position="20"/>
        <end position="280"/>
    </location>
</feature>
<comment type="caution">
    <text evidence="2">The sequence shown here is derived from an EMBL/GenBank/DDBJ whole genome shotgun (WGS) entry which is preliminary data.</text>
</comment>
<protein>
    <recommendedName>
        <fullName evidence="4">Outer membrane protein beta-barrel domain-containing protein</fullName>
    </recommendedName>
</protein>
<proteinExistence type="predicted"/>
<reference evidence="3" key="1">
    <citation type="journal article" date="2019" name="Int. J. Syst. Evol. Microbiol.">
        <title>The Global Catalogue of Microorganisms (GCM) 10K type strain sequencing project: providing services to taxonomists for standard genome sequencing and annotation.</title>
        <authorList>
            <consortium name="The Broad Institute Genomics Platform"/>
            <consortium name="The Broad Institute Genome Sequencing Center for Infectious Disease"/>
            <person name="Wu L."/>
            <person name="Ma J."/>
        </authorList>
    </citation>
    <scope>NUCLEOTIDE SEQUENCE [LARGE SCALE GENOMIC DNA]</scope>
    <source>
        <strain evidence="3">KCTC 52344</strain>
    </source>
</reference>
<name>A0ABW5JA46_9BACT</name>
<gene>
    <name evidence="2" type="ORF">ACFSR2_18740</name>
</gene>